<dbReference type="AlphaFoldDB" id="A0A699XHV0"/>
<feature type="non-terminal residue" evidence="1">
    <location>
        <position position="1"/>
    </location>
</feature>
<protein>
    <submittedName>
        <fullName evidence="1">Uncharacterized protein</fullName>
    </submittedName>
</protein>
<name>A0A699XHV0_TANCI</name>
<organism evidence="1">
    <name type="scientific">Tanacetum cinerariifolium</name>
    <name type="common">Dalmatian daisy</name>
    <name type="synonym">Chrysanthemum cinerariifolium</name>
    <dbReference type="NCBI Taxonomy" id="118510"/>
    <lineage>
        <taxon>Eukaryota</taxon>
        <taxon>Viridiplantae</taxon>
        <taxon>Streptophyta</taxon>
        <taxon>Embryophyta</taxon>
        <taxon>Tracheophyta</taxon>
        <taxon>Spermatophyta</taxon>
        <taxon>Magnoliopsida</taxon>
        <taxon>eudicotyledons</taxon>
        <taxon>Gunneridae</taxon>
        <taxon>Pentapetalae</taxon>
        <taxon>asterids</taxon>
        <taxon>campanulids</taxon>
        <taxon>Asterales</taxon>
        <taxon>Asteraceae</taxon>
        <taxon>Asteroideae</taxon>
        <taxon>Anthemideae</taxon>
        <taxon>Anthemidinae</taxon>
        <taxon>Tanacetum</taxon>
    </lineage>
</organism>
<dbReference type="EMBL" id="BKCJ011865689">
    <property type="protein sequence ID" value="GFD59495.1"/>
    <property type="molecule type" value="Genomic_DNA"/>
</dbReference>
<sequence length="30" mass="2981">AAGSSITAAGSRLVLLEKVDAAAEVLKNLL</sequence>
<reference evidence="1" key="1">
    <citation type="journal article" date="2019" name="Sci. Rep.">
        <title>Draft genome of Tanacetum cinerariifolium, the natural source of mosquito coil.</title>
        <authorList>
            <person name="Yamashiro T."/>
            <person name="Shiraishi A."/>
            <person name="Satake H."/>
            <person name="Nakayama K."/>
        </authorList>
    </citation>
    <scope>NUCLEOTIDE SEQUENCE</scope>
</reference>
<gene>
    <name evidence="1" type="ORF">Tci_931464</name>
</gene>
<evidence type="ECO:0000313" key="1">
    <source>
        <dbReference type="EMBL" id="GFD59495.1"/>
    </source>
</evidence>
<proteinExistence type="predicted"/>
<comment type="caution">
    <text evidence="1">The sequence shown here is derived from an EMBL/GenBank/DDBJ whole genome shotgun (WGS) entry which is preliminary data.</text>
</comment>
<accession>A0A699XHV0</accession>